<gene>
    <name evidence="3" type="ORF">IU470_26740</name>
</gene>
<dbReference type="EMBL" id="JADLRE010000024">
    <property type="protein sequence ID" value="MBF6228690.1"/>
    <property type="molecule type" value="Genomic_DNA"/>
</dbReference>
<evidence type="ECO:0000313" key="4">
    <source>
        <dbReference type="Proteomes" id="UP000807309"/>
    </source>
</evidence>
<dbReference type="SUPFAM" id="SSF81606">
    <property type="entry name" value="PP2C-like"/>
    <property type="match status" value="1"/>
</dbReference>
<dbReference type="RefSeq" id="WP_195035563.1">
    <property type="nucleotide sequence ID" value="NZ_JADLRE010000024.1"/>
</dbReference>
<evidence type="ECO:0000256" key="1">
    <source>
        <dbReference type="ARBA" id="ARBA00022801"/>
    </source>
</evidence>
<dbReference type="InterPro" id="IPR001932">
    <property type="entry name" value="PPM-type_phosphatase-like_dom"/>
</dbReference>
<dbReference type="Pfam" id="PF07228">
    <property type="entry name" value="SpoIIE"/>
    <property type="match status" value="1"/>
</dbReference>
<evidence type="ECO:0000259" key="2">
    <source>
        <dbReference type="SMART" id="SM00331"/>
    </source>
</evidence>
<accession>A0ABS0CEA7</accession>
<feature type="domain" description="PPM-type phosphatase" evidence="2">
    <location>
        <begin position="275"/>
        <end position="491"/>
    </location>
</feature>
<keyword evidence="1" id="KW-0378">Hydrolase</keyword>
<name>A0ABS0CEA7_9NOCA</name>
<keyword evidence="4" id="KW-1185">Reference proteome</keyword>
<dbReference type="PANTHER" id="PTHR43156:SF2">
    <property type="entry name" value="STAGE II SPORULATION PROTEIN E"/>
    <property type="match status" value="1"/>
</dbReference>
<reference evidence="3 4" key="1">
    <citation type="submission" date="2020-10" db="EMBL/GenBank/DDBJ databases">
        <title>Identification of Nocardia species via Next-generation sequencing and recognition of intraspecies genetic diversity.</title>
        <authorList>
            <person name="Li P."/>
            <person name="Li P."/>
            <person name="Lu B."/>
        </authorList>
    </citation>
    <scope>NUCLEOTIDE SEQUENCE [LARGE SCALE GENOMIC DNA]</scope>
    <source>
        <strain evidence="3 4">N-11</strain>
    </source>
</reference>
<dbReference type="Gene3D" id="3.60.40.10">
    <property type="entry name" value="PPM-type phosphatase domain"/>
    <property type="match status" value="1"/>
</dbReference>
<dbReference type="PANTHER" id="PTHR43156">
    <property type="entry name" value="STAGE II SPORULATION PROTEIN E-RELATED"/>
    <property type="match status" value="1"/>
</dbReference>
<dbReference type="SMART" id="SM00331">
    <property type="entry name" value="PP2C_SIG"/>
    <property type="match status" value="1"/>
</dbReference>
<sequence length="501" mass="55051">MTDDPTADGADSNVREQQRSLALALKGAQLSVEALWMRYFGMGGEAGYLEVDAYVRGTGETPALDRDILAHAVNERIDELTWAKRAVYSRPLRSREPRDAPLSALVRLLEGAELAPPDRLPAIAETAGRALGVHIAIYLTDYEQRYLCPLTTGFPTGEAEAVPAGAFEIDNTLPGRAFRQVQILPSQTTDRYRLWVPLMDGVERLGVVDVQVDSVDDLYDPGLRVQCQWVSHLLGHLVTAMSQYGDALERTRLRTRRTVNAELIWSLLPPLTAGVDSFVVTGVIEPRHSVSGDAFDYALSETTANLIVLDAVGHDLRSGLIAAASVAAYRSARHAGHGLYEQARTIDETISHQFGHALFATAVLAELDLPTGRLRYINAGHPEPLLMRGGKIVKPLNAGHSLPLGLGIGELHIGEEFLQPEDWLLLYTDGVPEARDNTGEFFGETRLIDFLRREAAAGHPPPETARRLIKAVLEHQHQPLQDDATVLLARWTHPRQLMPDA</sequence>
<protein>
    <submittedName>
        <fullName evidence="3">Serine/threonine-protein phosphatase</fullName>
    </submittedName>
</protein>
<dbReference type="InterPro" id="IPR036457">
    <property type="entry name" value="PPM-type-like_dom_sf"/>
</dbReference>
<dbReference type="Proteomes" id="UP000807309">
    <property type="component" value="Unassembled WGS sequence"/>
</dbReference>
<dbReference type="InterPro" id="IPR052016">
    <property type="entry name" value="Bact_Sigma-Reg"/>
</dbReference>
<evidence type="ECO:0000313" key="3">
    <source>
        <dbReference type="EMBL" id="MBF6228690.1"/>
    </source>
</evidence>
<comment type="caution">
    <text evidence="3">The sequence shown here is derived from an EMBL/GenBank/DDBJ whole genome shotgun (WGS) entry which is preliminary data.</text>
</comment>
<organism evidence="3 4">
    <name type="scientific">Nocardia abscessus</name>
    <dbReference type="NCBI Taxonomy" id="120957"/>
    <lineage>
        <taxon>Bacteria</taxon>
        <taxon>Bacillati</taxon>
        <taxon>Actinomycetota</taxon>
        <taxon>Actinomycetes</taxon>
        <taxon>Mycobacteriales</taxon>
        <taxon>Nocardiaceae</taxon>
        <taxon>Nocardia</taxon>
    </lineage>
</organism>
<proteinExistence type="predicted"/>